<evidence type="ECO:0000256" key="2">
    <source>
        <dbReference type="ARBA" id="ARBA00022670"/>
    </source>
</evidence>
<keyword evidence="5" id="KW-0325">Glycoprotein</keyword>
<reference evidence="8" key="1">
    <citation type="journal article" date="2019" name="Int. J. Syst. Evol. Microbiol.">
        <title>The Global Catalogue of Microorganisms (GCM) 10K type strain sequencing project: providing services to taxonomists for standard genome sequencing and annotation.</title>
        <authorList>
            <consortium name="The Broad Institute Genomics Platform"/>
            <consortium name="The Broad Institute Genome Sequencing Center for Infectious Disease"/>
            <person name="Wu L."/>
            <person name="Ma J."/>
        </authorList>
    </citation>
    <scope>NUCLEOTIDE SEQUENCE [LARGE SCALE GENOMIC DNA]</scope>
    <source>
        <strain evidence="8">KCTC 42255</strain>
    </source>
</reference>
<dbReference type="InterPro" id="IPR001563">
    <property type="entry name" value="Peptidase_S10"/>
</dbReference>
<protein>
    <submittedName>
        <fullName evidence="7">S10 family peptidase</fullName>
    </submittedName>
</protein>
<evidence type="ECO:0000256" key="6">
    <source>
        <dbReference type="SAM" id="SignalP"/>
    </source>
</evidence>
<gene>
    <name evidence="7" type="ORF">ACFSQ0_05170</name>
</gene>
<dbReference type="PROSITE" id="PS00131">
    <property type="entry name" value="CARBOXYPEPT_SER_SER"/>
    <property type="match status" value="1"/>
</dbReference>
<keyword evidence="4" id="KW-0378">Hydrolase</keyword>
<keyword evidence="3 6" id="KW-0732">Signal</keyword>
<dbReference type="PANTHER" id="PTHR11802:SF3">
    <property type="entry name" value="RETINOID-INDUCIBLE SERINE CARBOXYPEPTIDASE"/>
    <property type="match status" value="1"/>
</dbReference>
<keyword evidence="8" id="KW-1185">Reference proteome</keyword>
<dbReference type="Gene3D" id="3.40.50.1820">
    <property type="entry name" value="alpha/beta hydrolase"/>
    <property type="match status" value="1"/>
</dbReference>
<comment type="caution">
    <text evidence="7">The sequence shown here is derived from an EMBL/GenBank/DDBJ whole genome shotgun (WGS) entry which is preliminary data.</text>
</comment>
<proteinExistence type="predicted"/>
<sequence length="501" mass="57459">MNFNKLVTLGLFFLSLNTFAQDLKLATDTLITTQHQIKTQNKTFSYTAEVGMLPVYDSEGKALASLHYTYYYKNIGKKGKQEKQNRPLLISFNGGPGSASAWMHLAFTGPKLLQIDDEGYPIQPYGIKDNPHTLLDVADIVYVNPVNTGYSRIIKTKDASPNRDLFFGINADINYLADWLNTFVTRKNKWTAPKYLIGESYGGTRVSGLAYALQQKQWMYLNGVILVSPADYLSFESDTPLSSALFLPYYTATAWYHNQLPPTLQEKKLEELLPVVEDYAMQNLLPALAMGNSLSKNKKDAIAQQLANFTGIDKEEFLAYELALPSQVFWKKLLKDQPELSVGRLDSRYKGLDKYTAGERPDYNSELIAWLQAFTPAINYYMQEELQFKTNYKYNMFGPVHPWDRNNNQTREQLRKAMAQNPYLHVLYQTGIYDGATTYFHSKYSMRQLDPSGNLKDRIEFKTYLSGHMMYLREQDLIQSTQDLREFILKTSTPKKAAKYD</sequence>
<feature type="chain" id="PRO_5046637255" evidence="6">
    <location>
        <begin position="21"/>
        <end position="501"/>
    </location>
</feature>
<dbReference type="SUPFAM" id="SSF53474">
    <property type="entry name" value="alpha/beta-Hydrolases"/>
    <property type="match status" value="1"/>
</dbReference>
<dbReference type="RefSeq" id="WP_379045106.1">
    <property type="nucleotide sequence ID" value="NZ_JBHULZ010000023.1"/>
</dbReference>
<dbReference type="InterPro" id="IPR018202">
    <property type="entry name" value="Ser_caboxypep_ser_AS"/>
</dbReference>
<accession>A0ABW5SCR0</accession>
<dbReference type="InterPro" id="IPR029058">
    <property type="entry name" value="AB_hydrolase_fold"/>
</dbReference>
<dbReference type="Proteomes" id="UP001597357">
    <property type="component" value="Unassembled WGS sequence"/>
</dbReference>
<dbReference type="EMBL" id="JBHULZ010000023">
    <property type="protein sequence ID" value="MFD2697374.1"/>
    <property type="molecule type" value="Genomic_DNA"/>
</dbReference>
<evidence type="ECO:0000256" key="1">
    <source>
        <dbReference type="ARBA" id="ARBA00022645"/>
    </source>
</evidence>
<evidence type="ECO:0000313" key="8">
    <source>
        <dbReference type="Proteomes" id="UP001597357"/>
    </source>
</evidence>
<dbReference type="PANTHER" id="PTHR11802">
    <property type="entry name" value="SERINE PROTEASE FAMILY S10 SERINE CARBOXYPEPTIDASE"/>
    <property type="match status" value="1"/>
</dbReference>
<evidence type="ECO:0000256" key="3">
    <source>
        <dbReference type="ARBA" id="ARBA00022729"/>
    </source>
</evidence>
<evidence type="ECO:0000313" key="7">
    <source>
        <dbReference type="EMBL" id="MFD2697374.1"/>
    </source>
</evidence>
<evidence type="ECO:0000256" key="4">
    <source>
        <dbReference type="ARBA" id="ARBA00022801"/>
    </source>
</evidence>
<keyword evidence="2" id="KW-0645">Protease</keyword>
<name>A0ABW5SCR0_9FLAO</name>
<feature type="signal peptide" evidence="6">
    <location>
        <begin position="1"/>
        <end position="20"/>
    </location>
</feature>
<keyword evidence="1" id="KW-0121">Carboxypeptidase</keyword>
<dbReference type="Pfam" id="PF00450">
    <property type="entry name" value="Peptidase_S10"/>
    <property type="match status" value="1"/>
</dbReference>
<organism evidence="7 8">
    <name type="scientific">Mesonia sediminis</name>
    <dbReference type="NCBI Taxonomy" id="1703946"/>
    <lineage>
        <taxon>Bacteria</taxon>
        <taxon>Pseudomonadati</taxon>
        <taxon>Bacteroidota</taxon>
        <taxon>Flavobacteriia</taxon>
        <taxon>Flavobacteriales</taxon>
        <taxon>Flavobacteriaceae</taxon>
        <taxon>Mesonia</taxon>
    </lineage>
</organism>
<evidence type="ECO:0000256" key="5">
    <source>
        <dbReference type="ARBA" id="ARBA00023180"/>
    </source>
</evidence>